<organism evidence="2 3">
    <name type="scientific">Ciona intestinalis</name>
    <name type="common">Transparent sea squirt</name>
    <name type="synonym">Ascidia intestinalis</name>
    <dbReference type="NCBI Taxonomy" id="7719"/>
    <lineage>
        <taxon>Eukaryota</taxon>
        <taxon>Metazoa</taxon>
        <taxon>Chordata</taxon>
        <taxon>Tunicata</taxon>
        <taxon>Ascidiacea</taxon>
        <taxon>Phlebobranchia</taxon>
        <taxon>Cionidae</taxon>
        <taxon>Ciona</taxon>
    </lineage>
</organism>
<dbReference type="EMBL" id="EAAA01001790">
    <property type="status" value="NOT_ANNOTATED_CDS"/>
    <property type="molecule type" value="Genomic_DNA"/>
</dbReference>
<dbReference type="Proteomes" id="UP000008144">
    <property type="component" value="Chromosome 3"/>
</dbReference>
<reference evidence="2" key="4">
    <citation type="submission" date="2025-09" db="UniProtKB">
        <authorList>
            <consortium name="Ensembl"/>
        </authorList>
    </citation>
    <scope>IDENTIFICATION</scope>
</reference>
<evidence type="ECO:0000313" key="3">
    <source>
        <dbReference type="Proteomes" id="UP000008144"/>
    </source>
</evidence>
<reference evidence="2" key="2">
    <citation type="journal article" date="2008" name="Genome Biol.">
        <title>Improved genome assembly and evidence-based global gene model set for the chordate Ciona intestinalis: new insight into intron and operon populations.</title>
        <authorList>
            <person name="Satou Y."/>
            <person name="Mineta K."/>
            <person name="Ogasawara M."/>
            <person name="Sasakura Y."/>
            <person name="Shoguchi E."/>
            <person name="Ueno K."/>
            <person name="Yamada L."/>
            <person name="Matsumoto J."/>
            <person name="Wasserscheid J."/>
            <person name="Dewar K."/>
            <person name="Wiley G.B."/>
            <person name="Macmil S.L."/>
            <person name="Roe B.A."/>
            <person name="Zeller R.W."/>
            <person name="Hastings K.E."/>
            <person name="Lemaire P."/>
            <person name="Lindquist E."/>
            <person name="Endo T."/>
            <person name="Hotta K."/>
            <person name="Inaba K."/>
        </authorList>
    </citation>
    <scope>NUCLEOTIDE SEQUENCE [LARGE SCALE GENOMIC DNA]</scope>
    <source>
        <strain evidence="2">wild type</strain>
    </source>
</reference>
<reference evidence="2" key="3">
    <citation type="submission" date="2025-08" db="UniProtKB">
        <authorList>
            <consortium name="Ensembl"/>
        </authorList>
    </citation>
    <scope>IDENTIFICATION</scope>
</reference>
<dbReference type="AlphaFoldDB" id="H2XSF2"/>
<accession>H2XSF2</accession>
<reference evidence="3" key="1">
    <citation type="journal article" date="2002" name="Science">
        <title>The draft genome of Ciona intestinalis: insights into chordate and vertebrate origins.</title>
        <authorList>
            <person name="Dehal P."/>
            <person name="Satou Y."/>
            <person name="Campbell R.K."/>
            <person name="Chapman J."/>
            <person name="Degnan B."/>
            <person name="De Tomaso A."/>
            <person name="Davidson B."/>
            <person name="Di Gregorio A."/>
            <person name="Gelpke M."/>
            <person name="Goodstein D.M."/>
            <person name="Harafuji N."/>
            <person name="Hastings K.E."/>
            <person name="Ho I."/>
            <person name="Hotta K."/>
            <person name="Huang W."/>
            <person name="Kawashima T."/>
            <person name="Lemaire P."/>
            <person name="Martinez D."/>
            <person name="Meinertzhagen I.A."/>
            <person name="Necula S."/>
            <person name="Nonaka M."/>
            <person name="Putnam N."/>
            <person name="Rash S."/>
            <person name="Saiga H."/>
            <person name="Satake M."/>
            <person name="Terry A."/>
            <person name="Yamada L."/>
            <person name="Wang H.G."/>
            <person name="Awazu S."/>
            <person name="Azumi K."/>
            <person name="Boore J."/>
            <person name="Branno M."/>
            <person name="Chin-Bow S."/>
            <person name="DeSantis R."/>
            <person name="Doyle S."/>
            <person name="Francino P."/>
            <person name="Keys D.N."/>
            <person name="Haga S."/>
            <person name="Hayashi H."/>
            <person name="Hino K."/>
            <person name="Imai K.S."/>
            <person name="Inaba K."/>
            <person name="Kano S."/>
            <person name="Kobayashi K."/>
            <person name="Kobayashi M."/>
            <person name="Lee B.I."/>
            <person name="Makabe K.W."/>
            <person name="Manohar C."/>
            <person name="Matassi G."/>
            <person name="Medina M."/>
            <person name="Mochizuki Y."/>
            <person name="Mount S."/>
            <person name="Morishita T."/>
            <person name="Miura S."/>
            <person name="Nakayama A."/>
            <person name="Nishizaka S."/>
            <person name="Nomoto H."/>
            <person name="Ohta F."/>
            <person name="Oishi K."/>
            <person name="Rigoutsos I."/>
            <person name="Sano M."/>
            <person name="Sasaki A."/>
            <person name="Sasakura Y."/>
            <person name="Shoguchi E."/>
            <person name="Shin-i T."/>
            <person name="Spagnuolo A."/>
            <person name="Stainier D."/>
            <person name="Suzuki M.M."/>
            <person name="Tassy O."/>
            <person name="Takatori N."/>
            <person name="Tokuoka M."/>
            <person name="Yagi K."/>
            <person name="Yoshizaki F."/>
            <person name="Wada S."/>
            <person name="Zhang C."/>
            <person name="Hyatt P.D."/>
            <person name="Larimer F."/>
            <person name="Detter C."/>
            <person name="Doggett N."/>
            <person name="Glavina T."/>
            <person name="Hawkins T."/>
            <person name="Richardson P."/>
            <person name="Lucas S."/>
            <person name="Kohara Y."/>
            <person name="Levine M."/>
            <person name="Satoh N."/>
            <person name="Rokhsar D.S."/>
        </authorList>
    </citation>
    <scope>NUCLEOTIDE SEQUENCE [LARGE SCALE GENOMIC DNA]</scope>
</reference>
<dbReference type="OMA" id="ITHEEEF"/>
<dbReference type="HOGENOM" id="CLU_006587_3_0_1"/>
<dbReference type="STRING" id="7719.ENSCINP00000032586"/>
<evidence type="ECO:0000313" key="2">
    <source>
        <dbReference type="Ensembl" id="ENSCINP00000032586.1"/>
    </source>
</evidence>
<dbReference type="Pfam" id="PF24948">
    <property type="entry name" value="Citrate_synth_N"/>
    <property type="match status" value="1"/>
</dbReference>
<proteinExistence type="predicted"/>
<evidence type="ECO:0000259" key="1">
    <source>
        <dbReference type="Pfam" id="PF24948"/>
    </source>
</evidence>
<dbReference type="Ensembl" id="ENSCINT00000030220.1">
    <property type="protein sequence ID" value="ENSCINP00000032586.1"/>
    <property type="gene ID" value="ENSCING00000018247.1"/>
</dbReference>
<dbReference type="GeneTree" id="ENSGT00940000154881"/>
<dbReference type="InParanoid" id="H2XSF2"/>
<sequence length="250" mass="28510">MSAKAINEITAKTILCKNIGDDINLSNRLRFASVDRCINWDELAVKHPWLLTEKLIVKPDQLIKRRGKLGLIKINTDYAGVQQWVGERMLKEISIGETKGILKHFIIEPFVAHKQEEEFYICIHSSREEDTILFHHEGGVDIGDVDAKANKLHILTGEKADSTKITTALLKSVSRENQRLLEPFILSLYEFYTSLHFTYLEINPLVVNDGKIYVLDLAAKLDQCAEFVCARTWGPVEFPPPFGREAYPEE</sequence>
<name>H2XSF2_CIOIN</name>
<dbReference type="Gene3D" id="3.30.470.110">
    <property type="match status" value="1"/>
</dbReference>
<dbReference type="InterPro" id="IPR056749">
    <property type="entry name" value="Citrate_synth_N"/>
</dbReference>
<keyword evidence="3" id="KW-1185">Reference proteome</keyword>
<feature type="domain" description="ATP-citrate synthase ATP-grasp" evidence="1">
    <location>
        <begin position="2"/>
        <end position="233"/>
    </location>
</feature>
<dbReference type="SUPFAM" id="SSF56059">
    <property type="entry name" value="Glutathione synthetase ATP-binding domain-like"/>
    <property type="match status" value="1"/>
</dbReference>
<protein>
    <recommendedName>
        <fullName evidence="1">ATP-citrate synthase ATP-grasp domain-containing protein</fullName>
    </recommendedName>
</protein>